<gene>
    <name evidence="4" type="ORF">BQ2448_821</name>
</gene>
<dbReference type="Gene3D" id="3.40.50.1820">
    <property type="entry name" value="alpha/beta hydrolase"/>
    <property type="match status" value="1"/>
</dbReference>
<organism evidence="4 5">
    <name type="scientific">Microbotryum intermedium</name>
    <dbReference type="NCBI Taxonomy" id="269621"/>
    <lineage>
        <taxon>Eukaryota</taxon>
        <taxon>Fungi</taxon>
        <taxon>Dikarya</taxon>
        <taxon>Basidiomycota</taxon>
        <taxon>Pucciniomycotina</taxon>
        <taxon>Microbotryomycetes</taxon>
        <taxon>Microbotryales</taxon>
        <taxon>Microbotryaceae</taxon>
        <taxon>Microbotryum</taxon>
    </lineage>
</organism>
<dbReference type="EMBL" id="FMSP01000003">
    <property type="protein sequence ID" value="SCV68700.1"/>
    <property type="molecule type" value="Genomic_DNA"/>
</dbReference>
<accession>A0A238F3H6</accession>
<sequence>MPSSSTVFAPVRQDVQIPFGKARLGGWLYPSPIASASDPGPAIVLGHGLGAVKEMGLDKYADLFQKQGYTAVCFDYRGFGTSTSTPRQILDWYMQEEDWHAAILWTRGLAIVDPEQVGVFGSSFGGGHAISIASQDKKLKAAISQCPFTNGFASAMTLGFTVLPRLSLLALRTRSSTRRRIICRSNWRPNQGKVVALMNAHDAERGYLGLVPSNFSFKDEVAARVALQIALLYPGANAKNVECPIYFAVCKDDTVAPPASTLKYASKAPRGETKLYNFGHFSIYQGAGYEEASKDYVRFLKKYLPVSVQAKL</sequence>
<dbReference type="SUPFAM" id="SSF53474">
    <property type="entry name" value="alpha/beta-Hydrolases"/>
    <property type="match status" value="1"/>
</dbReference>
<dbReference type="AlphaFoldDB" id="A0A238F3H6"/>
<evidence type="ECO:0000313" key="5">
    <source>
        <dbReference type="Proteomes" id="UP000198372"/>
    </source>
</evidence>
<dbReference type="InterPro" id="IPR000073">
    <property type="entry name" value="AB_hydrolase_1"/>
</dbReference>
<proteinExistence type="inferred from homology"/>
<dbReference type="InterPro" id="IPR050261">
    <property type="entry name" value="FrsA_esterase"/>
</dbReference>
<dbReference type="PANTHER" id="PTHR22946">
    <property type="entry name" value="DIENELACTONE HYDROLASE DOMAIN-CONTAINING PROTEIN-RELATED"/>
    <property type="match status" value="1"/>
</dbReference>
<comment type="similarity">
    <text evidence="2">Belongs to the AB hydrolase superfamily. FUS2 hydrolase family.</text>
</comment>
<dbReference type="Pfam" id="PF00561">
    <property type="entry name" value="Abhydrolase_1"/>
    <property type="match status" value="1"/>
</dbReference>
<evidence type="ECO:0000259" key="3">
    <source>
        <dbReference type="Pfam" id="PF00561"/>
    </source>
</evidence>
<evidence type="ECO:0000256" key="1">
    <source>
        <dbReference type="ARBA" id="ARBA00022801"/>
    </source>
</evidence>
<dbReference type="OrthoDB" id="2498029at2759"/>
<dbReference type="InterPro" id="IPR029058">
    <property type="entry name" value="AB_hydrolase_fold"/>
</dbReference>
<dbReference type="STRING" id="269621.A0A238F3H6"/>
<feature type="domain" description="AB hydrolase-1" evidence="3">
    <location>
        <begin position="41"/>
        <end position="158"/>
    </location>
</feature>
<dbReference type="GO" id="GO:0016788">
    <property type="term" value="F:hydrolase activity, acting on ester bonds"/>
    <property type="evidence" value="ECO:0007669"/>
    <property type="project" value="UniProtKB-ARBA"/>
</dbReference>
<evidence type="ECO:0000256" key="2">
    <source>
        <dbReference type="ARBA" id="ARBA00038115"/>
    </source>
</evidence>
<protein>
    <submittedName>
        <fullName evidence="4">BQ2448_821 protein</fullName>
    </submittedName>
</protein>
<dbReference type="PANTHER" id="PTHR22946:SF9">
    <property type="entry name" value="POLYKETIDE TRANSFERASE AF380"/>
    <property type="match status" value="1"/>
</dbReference>
<keyword evidence="5" id="KW-1185">Reference proteome</keyword>
<keyword evidence="1" id="KW-0378">Hydrolase</keyword>
<dbReference type="Proteomes" id="UP000198372">
    <property type="component" value="Unassembled WGS sequence"/>
</dbReference>
<reference evidence="5" key="1">
    <citation type="submission" date="2016-09" db="EMBL/GenBank/DDBJ databases">
        <authorList>
            <person name="Jeantristanb JTB J.-T."/>
            <person name="Ricardo R."/>
        </authorList>
    </citation>
    <scope>NUCLEOTIDE SEQUENCE [LARGE SCALE GENOMIC DNA]</scope>
</reference>
<evidence type="ECO:0000313" key="4">
    <source>
        <dbReference type="EMBL" id="SCV68700.1"/>
    </source>
</evidence>
<name>A0A238F3H6_9BASI</name>